<keyword evidence="3" id="KW-0732">Signal</keyword>
<feature type="region of interest" description="Disordered" evidence="1">
    <location>
        <begin position="457"/>
        <end position="711"/>
    </location>
</feature>
<evidence type="ECO:0000256" key="1">
    <source>
        <dbReference type="SAM" id="MobiDB-lite"/>
    </source>
</evidence>
<evidence type="ECO:0000313" key="4">
    <source>
        <dbReference type="EMBL" id="KWX22786.1"/>
    </source>
</evidence>
<reference evidence="4 5" key="1">
    <citation type="submission" date="2015-07" db="EMBL/GenBank/DDBJ databases">
        <title>A draft genome sequence of Mycobacterium wolinskyi.</title>
        <authorList>
            <person name="de Man T.J."/>
            <person name="Perry K.A."/>
            <person name="Coulliette A.D."/>
            <person name="Jensen B."/>
            <person name="Toney N.C."/>
            <person name="Limbago B.M."/>
            <person name="Noble-Wang J."/>
        </authorList>
    </citation>
    <scope>NUCLEOTIDE SEQUENCE [LARGE SCALE GENOMIC DNA]</scope>
    <source>
        <strain evidence="4 5">CDC_01</strain>
    </source>
</reference>
<feature type="compositionally biased region" description="Acidic residues" evidence="1">
    <location>
        <begin position="458"/>
        <end position="471"/>
    </location>
</feature>
<name>A0A132PKC0_9MYCO</name>
<dbReference type="PATRIC" id="fig|59750.3.peg.898"/>
<dbReference type="EMBL" id="LGTW01000011">
    <property type="protein sequence ID" value="KWX22786.1"/>
    <property type="molecule type" value="Genomic_DNA"/>
</dbReference>
<feature type="compositionally biased region" description="Acidic residues" evidence="1">
    <location>
        <begin position="573"/>
        <end position="584"/>
    </location>
</feature>
<gene>
    <name evidence="4" type="ORF">AFM11_17715</name>
</gene>
<feature type="compositionally biased region" description="Acidic residues" evidence="1">
    <location>
        <begin position="593"/>
        <end position="623"/>
    </location>
</feature>
<sequence>MTRPGARLNTAVRRMTVGLLAVALAGLLAPTASATPESDADAAITSAWDASGGDGGPLGARQGGVYAVGPGFAQNFAAGKMFFTPETGAHYVQGAILEKYESLGGPADGDLGFPTIDEGAGRAPDSRNSTFSAADKPVIFWTPATGARVVRGAINAAWDKLGGSAGVLGVPAEDETYDGDVVTQKFTAGELSWNRKTKAFTTVPPELVDQLAGLQVPDDPTSAIDAARRAAGGPLGPLGAKDGDQYPIGNAGGLGQNFAGGKIFYSPETGANVVTGQVLEKYESVGGPEGDLGFPTSSETEGGLGPNSRISTFAAADKPVIFWTPDHGAVIVRGAMNAAWDKLGGATGTLGAPMADQTEDGSVVTQRFSGGAISWDRSDNTFTTEPPNLATELAGLEIPGLEQSPQAGSPPQASDDTDSKPFSWQWNWWWLLALIPVLLLAGLIVGAALWHRRRGRDDDDFDHDPFDDDHYDDGPHDDRFDDDEHYGEGRYESSRYDESRYRDDAYADDRGGDRGSPYQPTADYQTGEAPTSRLVAEPYRETATGGSPFDGPTDASMPVSQWAAPGGFGPREADEDEPPEEAAELADAHPGEDGFDEDGYDEDDYDDDEYVDGDELEDDEDVVDIGVLDDQSRLDDDFDDEDELDEESDLDQQGQDLRAAPGIPSSLIAGVPAAAAFNDDDDQDNVDTAPTRVVTDADLRSNGPPSGRHAAIELDEPMPSATAIHLPLDDPQRAPQGYPIKADTKSGLYWSPDSSQYDDAIAEIWFASEEFARTNGFVRAD</sequence>
<keyword evidence="2" id="KW-0472">Membrane</keyword>
<protein>
    <submittedName>
        <fullName evidence="4">Transmembrane alanine and glycine rich protein</fullName>
    </submittedName>
</protein>
<feature type="transmembrane region" description="Helical" evidence="2">
    <location>
        <begin position="428"/>
        <end position="450"/>
    </location>
</feature>
<feature type="region of interest" description="Disordered" evidence="1">
    <location>
        <begin position="286"/>
        <end position="305"/>
    </location>
</feature>
<proteinExistence type="predicted"/>
<dbReference type="Pfam" id="PF08310">
    <property type="entry name" value="LGFP"/>
    <property type="match status" value="4"/>
</dbReference>
<feature type="chain" id="PRO_5007453368" evidence="3">
    <location>
        <begin position="35"/>
        <end position="781"/>
    </location>
</feature>
<evidence type="ECO:0000256" key="2">
    <source>
        <dbReference type="SAM" id="Phobius"/>
    </source>
</evidence>
<dbReference type="InterPro" id="IPR013207">
    <property type="entry name" value="LGFP"/>
</dbReference>
<dbReference type="RefSeq" id="WP_067851130.1">
    <property type="nucleotide sequence ID" value="NZ_LGTW01000011.1"/>
</dbReference>
<organism evidence="4 5">
    <name type="scientific">Mycolicibacterium wolinskyi</name>
    <dbReference type="NCBI Taxonomy" id="59750"/>
    <lineage>
        <taxon>Bacteria</taxon>
        <taxon>Bacillati</taxon>
        <taxon>Actinomycetota</taxon>
        <taxon>Actinomycetes</taxon>
        <taxon>Mycobacteriales</taxon>
        <taxon>Mycobacteriaceae</taxon>
        <taxon>Mycolicibacterium</taxon>
    </lineage>
</organism>
<keyword evidence="2 4" id="KW-0812">Transmembrane</keyword>
<feature type="compositionally biased region" description="Basic and acidic residues" evidence="1">
    <location>
        <begin position="486"/>
        <end position="513"/>
    </location>
</feature>
<comment type="caution">
    <text evidence="4">The sequence shown here is derived from an EMBL/GenBank/DDBJ whole genome shotgun (WGS) entry which is preliminary data.</text>
</comment>
<keyword evidence="2" id="KW-1133">Transmembrane helix</keyword>
<dbReference type="STRING" id="59750.AWC31_11835"/>
<feature type="compositionally biased region" description="Acidic residues" evidence="1">
    <location>
        <begin position="636"/>
        <end position="650"/>
    </location>
</feature>
<feature type="signal peptide" evidence="3">
    <location>
        <begin position="1"/>
        <end position="34"/>
    </location>
</feature>
<keyword evidence="5" id="KW-1185">Reference proteome</keyword>
<dbReference type="AlphaFoldDB" id="A0A132PKC0"/>
<dbReference type="Proteomes" id="UP000070612">
    <property type="component" value="Unassembled WGS sequence"/>
</dbReference>
<accession>A0A132PKC0</accession>
<evidence type="ECO:0000313" key="5">
    <source>
        <dbReference type="Proteomes" id="UP000070612"/>
    </source>
</evidence>
<feature type="region of interest" description="Disordered" evidence="1">
    <location>
        <begin position="728"/>
        <end position="748"/>
    </location>
</feature>
<evidence type="ECO:0000256" key="3">
    <source>
        <dbReference type="SAM" id="SignalP"/>
    </source>
</evidence>